<dbReference type="EMBL" id="JH226133">
    <property type="protein sequence ID" value="EHY56647.1"/>
    <property type="molecule type" value="Genomic_DNA"/>
</dbReference>
<dbReference type="InParanoid" id="H6BY79"/>
<gene>
    <name evidence="2" type="ORF">HMPREF1120_04722</name>
</gene>
<dbReference type="RefSeq" id="XP_009157108.1">
    <property type="nucleotide sequence ID" value="XM_009158860.1"/>
</dbReference>
<dbReference type="GeneID" id="20309361"/>
<feature type="region of interest" description="Disordered" evidence="1">
    <location>
        <begin position="161"/>
        <end position="184"/>
    </location>
</feature>
<protein>
    <submittedName>
        <fullName evidence="2">Uncharacterized protein</fullName>
    </submittedName>
</protein>
<sequence>MDRESTIFAHRHTSSRWSRRSGVQSKCTSSASLAVFLLGMDPSNSLGVPEKKWEIGALQVGAIVWQHLTPKLNCISDVCVSITVRPAMACCEVWSPLAQYAWKLYHVGTIRWAMYRRAALRNLACRCCTSFATLRDASGQGLVLYSISATKQTPDRHITVQAEDSSNAHSSHQSSETRRRFRLQ</sequence>
<dbReference type="Proteomes" id="UP000007304">
    <property type="component" value="Unassembled WGS sequence"/>
</dbReference>
<evidence type="ECO:0000313" key="3">
    <source>
        <dbReference type="Proteomes" id="UP000007304"/>
    </source>
</evidence>
<dbReference type="AlphaFoldDB" id="H6BY79"/>
<name>H6BY79_EXODN</name>
<proteinExistence type="predicted"/>
<evidence type="ECO:0000256" key="1">
    <source>
        <dbReference type="SAM" id="MobiDB-lite"/>
    </source>
</evidence>
<organism evidence="2 3">
    <name type="scientific">Exophiala dermatitidis (strain ATCC 34100 / CBS 525.76 / NIH/UT8656)</name>
    <name type="common">Black yeast</name>
    <name type="synonym">Wangiella dermatitidis</name>
    <dbReference type="NCBI Taxonomy" id="858893"/>
    <lineage>
        <taxon>Eukaryota</taxon>
        <taxon>Fungi</taxon>
        <taxon>Dikarya</taxon>
        <taxon>Ascomycota</taxon>
        <taxon>Pezizomycotina</taxon>
        <taxon>Eurotiomycetes</taxon>
        <taxon>Chaetothyriomycetidae</taxon>
        <taxon>Chaetothyriales</taxon>
        <taxon>Herpotrichiellaceae</taxon>
        <taxon>Exophiala</taxon>
    </lineage>
</organism>
<reference evidence="2" key="1">
    <citation type="submission" date="2011-07" db="EMBL/GenBank/DDBJ databases">
        <title>The Genome Sequence of Exophiala (Wangiella) dermatitidis NIH/UT8656.</title>
        <authorList>
            <consortium name="The Broad Institute Genome Sequencing Platform"/>
            <person name="Cuomo C."/>
            <person name="Wang Z."/>
            <person name="Hunicke-Smith S."/>
            <person name="Szanislo P.J."/>
            <person name="Earl A."/>
            <person name="Young S.K."/>
            <person name="Zeng Q."/>
            <person name="Gargeya S."/>
            <person name="Fitzgerald M."/>
            <person name="Haas B."/>
            <person name="Abouelleil A."/>
            <person name="Alvarado L."/>
            <person name="Arachchi H.M."/>
            <person name="Berlin A."/>
            <person name="Brown A."/>
            <person name="Chapman S.B."/>
            <person name="Chen Z."/>
            <person name="Dunbar C."/>
            <person name="Freedman E."/>
            <person name="Gearin G."/>
            <person name="Gellesch M."/>
            <person name="Goldberg J."/>
            <person name="Griggs A."/>
            <person name="Gujja S."/>
            <person name="Heiman D."/>
            <person name="Howarth C."/>
            <person name="Larson L."/>
            <person name="Lui A."/>
            <person name="MacDonald P.J.P."/>
            <person name="Montmayeur A."/>
            <person name="Murphy C."/>
            <person name="Neiman D."/>
            <person name="Pearson M."/>
            <person name="Priest M."/>
            <person name="Roberts A."/>
            <person name="Saif S."/>
            <person name="Shea T."/>
            <person name="Shenoy N."/>
            <person name="Sisk P."/>
            <person name="Stolte C."/>
            <person name="Sykes S."/>
            <person name="Wortman J."/>
            <person name="Nusbaum C."/>
            <person name="Birren B."/>
        </authorList>
    </citation>
    <scope>NUCLEOTIDE SEQUENCE</scope>
    <source>
        <strain evidence="2">NIH/UT8656</strain>
    </source>
</reference>
<evidence type="ECO:0000313" key="2">
    <source>
        <dbReference type="EMBL" id="EHY56647.1"/>
    </source>
</evidence>
<accession>H6BY79</accession>
<dbReference type="HOGENOM" id="CLU_1468173_0_0_1"/>
<keyword evidence="3" id="KW-1185">Reference proteome</keyword>
<feature type="compositionally biased region" description="Low complexity" evidence="1">
    <location>
        <begin position="165"/>
        <end position="174"/>
    </location>
</feature>
<dbReference type="VEuPathDB" id="FungiDB:HMPREF1120_04722"/>